<accession>A0A448ZPA8</accession>
<dbReference type="Pfam" id="PF08637">
    <property type="entry name" value="NCA2"/>
    <property type="match status" value="1"/>
</dbReference>
<feature type="region of interest" description="Disordered" evidence="6">
    <location>
        <begin position="444"/>
        <end position="467"/>
    </location>
</feature>
<name>A0A448ZPA8_9STRA</name>
<proteinExistence type="predicted"/>
<feature type="region of interest" description="Disordered" evidence="6">
    <location>
        <begin position="55"/>
        <end position="132"/>
    </location>
</feature>
<dbReference type="PANTHER" id="PTHR28234">
    <property type="entry name" value="NUCLEAR CONTROL OF ATPASE PROTEIN 2"/>
    <property type="match status" value="1"/>
</dbReference>
<keyword evidence="5 7" id="KW-0472">Membrane</keyword>
<organism evidence="8 9">
    <name type="scientific">Pseudo-nitzschia multistriata</name>
    <dbReference type="NCBI Taxonomy" id="183589"/>
    <lineage>
        <taxon>Eukaryota</taxon>
        <taxon>Sar</taxon>
        <taxon>Stramenopiles</taxon>
        <taxon>Ochrophyta</taxon>
        <taxon>Bacillariophyta</taxon>
        <taxon>Bacillariophyceae</taxon>
        <taxon>Bacillariophycidae</taxon>
        <taxon>Bacillariales</taxon>
        <taxon>Bacillariaceae</taxon>
        <taxon>Pseudo-nitzschia</taxon>
    </lineage>
</organism>
<feature type="transmembrane region" description="Helical" evidence="7">
    <location>
        <begin position="1229"/>
        <end position="1255"/>
    </location>
</feature>
<feature type="compositionally biased region" description="Low complexity" evidence="6">
    <location>
        <begin position="1311"/>
        <end position="1321"/>
    </location>
</feature>
<evidence type="ECO:0000256" key="5">
    <source>
        <dbReference type="ARBA" id="ARBA00023136"/>
    </source>
</evidence>
<feature type="compositionally biased region" description="Basic residues" evidence="6">
    <location>
        <begin position="98"/>
        <end position="109"/>
    </location>
</feature>
<feature type="compositionally biased region" description="Basic and acidic residues" evidence="6">
    <location>
        <begin position="784"/>
        <end position="795"/>
    </location>
</feature>
<dbReference type="GO" id="GO:0005741">
    <property type="term" value="C:mitochondrial outer membrane"/>
    <property type="evidence" value="ECO:0007669"/>
    <property type="project" value="TreeGrafter"/>
</dbReference>
<evidence type="ECO:0000256" key="7">
    <source>
        <dbReference type="SAM" id="Phobius"/>
    </source>
</evidence>
<evidence type="ECO:0000256" key="6">
    <source>
        <dbReference type="SAM" id="MobiDB-lite"/>
    </source>
</evidence>
<feature type="region of interest" description="Disordered" evidence="6">
    <location>
        <begin position="716"/>
        <end position="735"/>
    </location>
</feature>
<dbReference type="EMBL" id="CAACVS010000595">
    <property type="protein sequence ID" value="VEU43869.1"/>
    <property type="molecule type" value="Genomic_DNA"/>
</dbReference>
<feature type="region of interest" description="Disordered" evidence="6">
    <location>
        <begin position="1296"/>
        <end position="1328"/>
    </location>
</feature>
<evidence type="ECO:0008006" key="10">
    <source>
        <dbReference type="Google" id="ProtNLM"/>
    </source>
</evidence>
<gene>
    <name evidence="8" type="ORF">PSNMU_V1.4_AUG-EV-PASAV3_0109220</name>
</gene>
<feature type="region of interest" description="Disordered" evidence="6">
    <location>
        <begin position="521"/>
        <end position="563"/>
    </location>
</feature>
<dbReference type="PANTHER" id="PTHR28234:SF1">
    <property type="entry name" value="NUCLEAR CONTROL OF ATPASE PROTEIN 2"/>
    <property type="match status" value="1"/>
</dbReference>
<reference evidence="8 9" key="1">
    <citation type="submission" date="2019-01" db="EMBL/GenBank/DDBJ databases">
        <authorList>
            <person name="Ferrante I. M."/>
        </authorList>
    </citation>
    <scope>NUCLEOTIDE SEQUENCE [LARGE SCALE GENOMIC DNA]</scope>
    <source>
        <strain evidence="8 9">B856</strain>
    </source>
</reference>
<feature type="compositionally biased region" description="Polar residues" evidence="6">
    <location>
        <begin position="58"/>
        <end position="79"/>
    </location>
</feature>
<feature type="region of interest" description="Disordered" evidence="6">
    <location>
        <begin position="784"/>
        <end position="828"/>
    </location>
</feature>
<evidence type="ECO:0000256" key="3">
    <source>
        <dbReference type="ARBA" id="ARBA00022989"/>
    </source>
</evidence>
<dbReference type="InterPro" id="IPR013946">
    <property type="entry name" value="NCA2-like"/>
</dbReference>
<evidence type="ECO:0000313" key="8">
    <source>
        <dbReference type="EMBL" id="VEU43869.1"/>
    </source>
</evidence>
<feature type="region of interest" description="Disordered" evidence="6">
    <location>
        <begin position="276"/>
        <end position="322"/>
    </location>
</feature>
<dbReference type="OrthoDB" id="413313at2759"/>
<feature type="region of interest" description="Disordered" evidence="6">
    <location>
        <begin position="341"/>
        <end position="367"/>
    </location>
</feature>
<protein>
    <recommendedName>
        <fullName evidence="10">Transmembrane protein</fullName>
    </recommendedName>
</protein>
<keyword evidence="9" id="KW-1185">Reference proteome</keyword>
<evidence type="ECO:0000313" key="9">
    <source>
        <dbReference type="Proteomes" id="UP000291116"/>
    </source>
</evidence>
<feature type="region of interest" description="Disordered" evidence="6">
    <location>
        <begin position="204"/>
        <end position="229"/>
    </location>
</feature>
<feature type="compositionally biased region" description="Basic and acidic residues" evidence="6">
    <location>
        <begin position="549"/>
        <end position="563"/>
    </location>
</feature>
<keyword evidence="2 7" id="KW-0812">Transmembrane</keyword>
<evidence type="ECO:0000256" key="4">
    <source>
        <dbReference type="ARBA" id="ARBA00023128"/>
    </source>
</evidence>
<evidence type="ECO:0000256" key="1">
    <source>
        <dbReference type="ARBA" id="ARBA00004225"/>
    </source>
</evidence>
<evidence type="ECO:0000256" key="2">
    <source>
        <dbReference type="ARBA" id="ARBA00022692"/>
    </source>
</evidence>
<comment type="subcellular location">
    <subcellularLocation>
        <location evidence="1">Mitochondrion membrane</location>
        <topology evidence="1">Multi-pass membrane protein</topology>
    </subcellularLocation>
</comment>
<dbReference type="Proteomes" id="UP000291116">
    <property type="component" value="Unassembled WGS sequence"/>
</dbReference>
<sequence>MEQTLPFRRERGTFHAAGDLPCFTDSNSSDHTEAEVTASGNATLHIGMTRTGNEKFTRSSWCSKGHSPRTNGSGRTNRTGPDDCRIVFSGASSGGGPRRGHARRTRKRSGQPLQPRKNDPLHGSKSHSNSISSGIASDTFYGSRPPLLHCLLPCSDGGSGCCSCGSCSNRRWRRTSMVHFPLGFGQSVGERDDETPSVVIQGPHKTRTVTRQPAERTATTTLRRRRTRANRRTQHFRRCDPEVCRLVLVAVAICCCWWLPSSALAKIRVPSVFGSNGPDSDEGSPGQPPGVGARRGSNGGGGDTEVVTPKTGQEEPEASSYSEAAAPLDFEAVFNQWLRQNWSDEPEPPPPPLAATDSKTKAGSGPRPPFVAAFAASRTEPYLSRLGDRLEKIRRFRVGSARAASDFLRTASGAASDLLRYDFPVGLVAVWSVMGVLRRVAGGKKGGAKGRRAGGKGTTSTETGAEEEDNLDTYKYILRHTGRALDLDSDDLVSYRYHGGIERVRSRLLRSVLRGELEGLRARSSSGDGGEAAKGGLFSQRQRHSSGTGDERQNNSEDEHDTEQKLLEALLEALSLEFIPGGSHSNYIRRMIPSVSNAEELAGRMGITGSDSETDTEPDRLLLAIALQTAEVRILDSQLRSVRDRLVRTTYRLHKTVNYWKSKVESTLLLASSPGGLGALANGISSAHKGDLLPLPRLRRRWSRFLFSLGSSSFGSKHHNRGHGHGTGTQQQQNSLLEGDRLRLAFAEAAYKAEIVRLGRVLRCISNRPDEMPDSTLTTALIDQKQRKEAEKQSRQDAVSALSSNSSSENELETAFGEREATNGKKQPIRVRVAAARERLANRLVQTKAPRNNQQPDMNKQHHVAKMAGAFASVVSSSFLRPLGAATSAVMGALNKTKKRSRSKRFDKYFAIRFNADGRGKFSVQNFDEGSVTIEGETARNTLLYNTDCDCDQQNWLGQADAWSLEARGLIVDTIQETVEASIPASSGMGSPFLGSSTRSESSGAELTKLETEWQVRHQGTPVGEGGGGGANQRQWMIVYELSRDINRLRRVGEGKSLKFKWKEVHWIHWLRQWNLMGVPSAALNIAAAIWIRDKLRPYIPRVWAVAREVQGAVLEIFTTRFWTPLRDLVDEIMNRRKGLVTGVSLAEEEASLDTMLHDLGLGDGTPATRHGATIEATRMYESYMRSGLVWHALGGQLVRLMLIQMQQLKVSMLDAAETIDVLFQSNRINMQLLAVVPAIGIVVVGTKILVRFLFSVRAKEFRPMVSVHADMTDYLNKLETNIILRTSDDNYQLRSYPGRGLSQREKTNTSAAPAAPAASSNRVPESTEETQLGEFALTLYKYLLLLDYSSPQLLPSRQCDAIHESLTAFLGRKGSFRRDNLSTNGQIRLIDLVKGKHQDLSKFL</sequence>
<keyword evidence="3 7" id="KW-1133">Transmembrane helix</keyword>
<keyword evidence="4" id="KW-0496">Mitochondrion</keyword>